<accession>A0A392LZ86</accession>
<dbReference type="GO" id="GO:0005525">
    <property type="term" value="F:GTP binding"/>
    <property type="evidence" value="ECO:0007669"/>
    <property type="project" value="InterPro"/>
</dbReference>
<sequence>SVEEAECQRAYDLAAEVYMSTFDRSKPSEEASLREAHEEAVRKSMAAFDATAVGSGATRQKHEMRLQHFLKKAFEDYKKDAYREAYLQCSNAIQSMEKELRTACNASDAKVDNVIKVLEGLLSKYEAASHGPEKWRKWTIFLQQSLEGPVLDLIKKQMDRIGSEKSSIMLKCRSIEDKMGLLNKQLEASEKYKSEYLKRYEDAITDKKRISDDYMNRISNLQSKCSSLEER</sequence>
<feature type="domain" description="Guanylate-binding protein/Atlastin C-terminal" evidence="1">
    <location>
        <begin position="2"/>
        <end position="230"/>
    </location>
</feature>
<dbReference type="Proteomes" id="UP000265520">
    <property type="component" value="Unassembled WGS sequence"/>
</dbReference>
<protein>
    <submittedName>
        <fullName evidence="2">Guanylate-binding protein 3-like</fullName>
    </submittedName>
</protein>
<keyword evidence="3" id="KW-1185">Reference proteome</keyword>
<evidence type="ECO:0000313" key="2">
    <source>
        <dbReference type="EMBL" id="MCH80038.1"/>
    </source>
</evidence>
<proteinExistence type="predicted"/>
<evidence type="ECO:0000259" key="1">
    <source>
        <dbReference type="Pfam" id="PF02841"/>
    </source>
</evidence>
<dbReference type="GO" id="GO:0003924">
    <property type="term" value="F:GTPase activity"/>
    <property type="evidence" value="ECO:0007669"/>
    <property type="project" value="InterPro"/>
</dbReference>
<dbReference type="PANTHER" id="PTHR10751">
    <property type="entry name" value="GUANYLATE BINDING PROTEIN"/>
    <property type="match status" value="1"/>
</dbReference>
<reference evidence="2 3" key="1">
    <citation type="journal article" date="2018" name="Front. Plant Sci.">
        <title>Red Clover (Trifolium pratense) and Zigzag Clover (T. medium) - A Picture of Genomic Similarities and Differences.</title>
        <authorList>
            <person name="Dluhosova J."/>
            <person name="Istvanek J."/>
            <person name="Nedelnik J."/>
            <person name="Repkova J."/>
        </authorList>
    </citation>
    <scope>NUCLEOTIDE SEQUENCE [LARGE SCALE GENOMIC DNA]</scope>
    <source>
        <strain evidence="3">cv. 10/8</strain>
        <tissue evidence="2">Leaf</tissue>
    </source>
</reference>
<comment type="caution">
    <text evidence="2">The sequence shown here is derived from an EMBL/GenBank/DDBJ whole genome shotgun (WGS) entry which is preliminary data.</text>
</comment>
<dbReference type="Pfam" id="PF02841">
    <property type="entry name" value="GBP_C"/>
    <property type="match status" value="1"/>
</dbReference>
<dbReference type="EMBL" id="LXQA010000616">
    <property type="protein sequence ID" value="MCH80038.1"/>
    <property type="molecule type" value="Genomic_DNA"/>
</dbReference>
<dbReference type="InterPro" id="IPR036543">
    <property type="entry name" value="Guanylate-bd_C_sf"/>
</dbReference>
<gene>
    <name evidence="2" type="ORF">A2U01_0000800</name>
</gene>
<organism evidence="2 3">
    <name type="scientific">Trifolium medium</name>
    <dbReference type="NCBI Taxonomy" id="97028"/>
    <lineage>
        <taxon>Eukaryota</taxon>
        <taxon>Viridiplantae</taxon>
        <taxon>Streptophyta</taxon>
        <taxon>Embryophyta</taxon>
        <taxon>Tracheophyta</taxon>
        <taxon>Spermatophyta</taxon>
        <taxon>Magnoliopsida</taxon>
        <taxon>eudicotyledons</taxon>
        <taxon>Gunneridae</taxon>
        <taxon>Pentapetalae</taxon>
        <taxon>rosids</taxon>
        <taxon>fabids</taxon>
        <taxon>Fabales</taxon>
        <taxon>Fabaceae</taxon>
        <taxon>Papilionoideae</taxon>
        <taxon>50 kb inversion clade</taxon>
        <taxon>NPAAA clade</taxon>
        <taxon>Hologalegina</taxon>
        <taxon>IRL clade</taxon>
        <taxon>Trifolieae</taxon>
        <taxon>Trifolium</taxon>
    </lineage>
</organism>
<dbReference type="InterPro" id="IPR003191">
    <property type="entry name" value="Guanylate-bd/ATL_C"/>
</dbReference>
<name>A0A392LZ86_9FABA</name>
<dbReference type="AlphaFoldDB" id="A0A392LZ86"/>
<dbReference type="SUPFAM" id="SSF48340">
    <property type="entry name" value="Interferon-induced guanylate-binding protein 1 (GBP1), C-terminal domain"/>
    <property type="match status" value="1"/>
</dbReference>
<evidence type="ECO:0000313" key="3">
    <source>
        <dbReference type="Proteomes" id="UP000265520"/>
    </source>
</evidence>
<feature type="non-terminal residue" evidence="2">
    <location>
        <position position="1"/>
    </location>
</feature>